<reference evidence="2" key="1">
    <citation type="submission" date="2020-02" db="EMBL/GenBank/DDBJ databases">
        <authorList>
            <person name="Meier V. D."/>
        </authorList>
    </citation>
    <scope>NUCLEOTIDE SEQUENCE</scope>
    <source>
        <strain evidence="2">AVDCRST_MAG73</strain>
    </source>
</reference>
<feature type="non-terminal residue" evidence="2">
    <location>
        <position position="1"/>
    </location>
</feature>
<feature type="compositionally biased region" description="Gly residues" evidence="1">
    <location>
        <begin position="157"/>
        <end position="175"/>
    </location>
</feature>
<organism evidence="2">
    <name type="scientific">uncultured Thermomicrobiales bacterium</name>
    <dbReference type="NCBI Taxonomy" id="1645740"/>
    <lineage>
        <taxon>Bacteria</taxon>
        <taxon>Pseudomonadati</taxon>
        <taxon>Thermomicrobiota</taxon>
        <taxon>Thermomicrobia</taxon>
        <taxon>Thermomicrobiales</taxon>
        <taxon>environmental samples</taxon>
    </lineage>
</organism>
<accession>A0A6J4UBA3</accession>
<dbReference type="AlphaFoldDB" id="A0A6J4UBA3"/>
<gene>
    <name evidence="2" type="ORF">AVDCRST_MAG73-2140</name>
</gene>
<feature type="region of interest" description="Disordered" evidence="1">
    <location>
        <begin position="1"/>
        <end position="187"/>
    </location>
</feature>
<dbReference type="EMBL" id="CADCWE010000133">
    <property type="protein sequence ID" value="CAA9543073.1"/>
    <property type="molecule type" value="Genomic_DNA"/>
</dbReference>
<proteinExistence type="predicted"/>
<feature type="non-terminal residue" evidence="2">
    <location>
        <position position="187"/>
    </location>
</feature>
<name>A0A6J4UBA3_9BACT</name>
<feature type="compositionally biased region" description="Basic and acidic residues" evidence="1">
    <location>
        <begin position="176"/>
        <end position="187"/>
    </location>
</feature>
<sequence>DDPTPKPDSPRHPGRGAVPARPDRPLDPPLGLRARVPGLGAAGPRRFGGSGGREPVLRPGRSGADHRLLRPDRRAAGDEPGQALRRTGPDRHRPRQAPLAPRDRHGPGSGRHDADLVERPQRRPVLPRDGRDLGARGTDRPRGLEPARLPLPHRGGRGQGNGERGTGGRGTGGRGTGERGTGERDDV</sequence>
<protein>
    <submittedName>
        <fullName evidence="2">Uncharacterized protein</fullName>
    </submittedName>
</protein>
<feature type="compositionally biased region" description="Basic and acidic residues" evidence="1">
    <location>
        <begin position="1"/>
        <end position="11"/>
    </location>
</feature>
<evidence type="ECO:0000256" key="1">
    <source>
        <dbReference type="SAM" id="MobiDB-lite"/>
    </source>
</evidence>
<feature type="compositionally biased region" description="Basic and acidic residues" evidence="1">
    <location>
        <begin position="101"/>
        <end position="145"/>
    </location>
</feature>
<feature type="compositionally biased region" description="Basic and acidic residues" evidence="1">
    <location>
        <begin position="63"/>
        <end position="77"/>
    </location>
</feature>
<evidence type="ECO:0000313" key="2">
    <source>
        <dbReference type="EMBL" id="CAA9543073.1"/>
    </source>
</evidence>